<dbReference type="EMBL" id="CP165646">
    <property type="protein sequence ID" value="XDU64978.1"/>
    <property type="molecule type" value="Genomic_DNA"/>
</dbReference>
<sequence length="214" mass="24027">MRKLTLFFMTLILFNLSFAAEDTTFTFQGFSPVSPSVVKSTKRVKVLGKSRVSYPMFFGKSGNITKNMNKNMEKFISDYKSSRNKIYTVTSEVKGDNSAFVSVLFTVEEKDTKTGEKITSYDGISFNVKDGKPLKLKDVLVDGFNDALTDAVNDKFRQFGLPQVAKFDAVSKKQNFYLENDSLVLIYNQGEGTNFADGQVFIPFILTDLIGILK</sequence>
<evidence type="ECO:0000313" key="2">
    <source>
        <dbReference type="EMBL" id="XDU64978.1"/>
    </source>
</evidence>
<protein>
    <submittedName>
        <fullName evidence="2">DUF3298 domain-containing protein</fullName>
    </submittedName>
</protein>
<organism evidence="2">
    <name type="scientific">Leptotrichia mesophila</name>
    <dbReference type="NCBI Taxonomy" id="3239303"/>
    <lineage>
        <taxon>Bacteria</taxon>
        <taxon>Fusobacteriati</taxon>
        <taxon>Fusobacteriota</taxon>
        <taxon>Fusobacteriia</taxon>
        <taxon>Fusobacteriales</taxon>
        <taxon>Leptotrichiaceae</taxon>
        <taxon>Leptotrichia</taxon>
    </lineage>
</organism>
<feature type="signal peptide" evidence="1">
    <location>
        <begin position="1"/>
        <end position="19"/>
    </location>
</feature>
<keyword evidence="1" id="KW-0732">Signal</keyword>
<name>A0AB39VD67_9FUSO</name>
<feature type="chain" id="PRO_5044218652" evidence="1">
    <location>
        <begin position="20"/>
        <end position="214"/>
    </location>
</feature>
<accession>A0AB39VD67</accession>
<reference evidence="2" key="1">
    <citation type="submission" date="2024-07" db="EMBL/GenBank/DDBJ databases">
        <authorList>
            <person name="Li X.-J."/>
            <person name="Wang X."/>
        </authorList>
    </citation>
    <scope>NUCLEOTIDE SEQUENCE</scope>
    <source>
        <strain evidence="2">HSP-342</strain>
    </source>
</reference>
<proteinExistence type="predicted"/>
<dbReference type="InterPro" id="IPR037126">
    <property type="entry name" value="PdaC/RsiV-like_sf"/>
</dbReference>
<dbReference type="RefSeq" id="WP_369713203.1">
    <property type="nucleotide sequence ID" value="NZ_CP165646.1"/>
</dbReference>
<dbReference type="AlphaFoldDB" id="A0AB39VD67"/>
<evidence type="ECO:0000256" key="1">
    <source>
        <dbReference type="SAM" id="SignalP"/>
    </source>
</evidence>
<dbReference type="KEGG" id="lmes:AB8B23_02135"/>
<dbReference type="Gene3D" id="3.90.640.20">
    <property type="entry name" value="Heat-shock cognate protein, ATPase"/>
    <property type="match status" value="1"/>
</dbReference>
<gene>
    <name evidence="2" type="ORF">AB8B23_02135</name>
</gene>